<evidence type="ECO:0000259" key="10">
    <source>
        <dbReference type="Pfam" id="PF00082"/>
    </source>
</evidence>
<evidence type="ECO:0000256" key="9">
    <source>
        <dbReference type="SAM" id="SignalP"/>
    </source>
</evidence>
<feature type="active site" description="Charge relay system" evidence="7 8">
    <location>
        <position position="212"/>
    </location>
</feature>
<dbReference type="SUPFAM" id="SSF54897">
    <property type="entry name" value="Protease propeptides/inhibitors"/>
    <property type="match status" value="1"/>
</dbReference>
<feature type="chain" id="PRO_5040792856" evidence="9">
    <location>
        <begin position="23"/>
        <end position="751"/>
    </location>
</feature>
<dbReference type="Pfam" id="PF00082">
    <property type="entry name" value="Peptidase_S8"/>
    <property type="match status" value="1"/>
</dbReference>
<name>A0A9W3DA90_RAPSA</name>
<proteinExistence type="inferred from homology"/>
<feature type="domain" description="Subtilisin-like protease fibronectin type-III" evidence="12">
    <location>
        <begin position="646"/>
        <end position="741"/>
    </location>
</feature>
<dbReference type="InterPro" id="IPR015500">
    <property type="entry name" value="Peptidase_S8_subtilisin-rel"/>
</dbReference>
<dbReference type="Gene3D" id="3.50.30.30">
    <property type="match status" value="1"/>
</dbReference>
<dbReference type="FunFam" id="3.40.50.200:FF:000006">
    <property type="entry name" value="Subtilisin-like protease SBT1.5"/>
    <property type="match status" value="1"/>
</dbReference>
<dbReference type="CDD" id="cd04852">
    <property type="entry name" value="Peptidases_S8_3"/>
    <property type="match status" value="1"/>
</dbReference>
<accession>A0A9W3DA90</accession>
<evidence type="ECO:0000313" key="14">
    <source>
        <dbReference type="RefSeq" id="XP_056860794.1"/>
    </source>
</evidence>
<dbReference type="GO" id="GO:0004252">
    <property type="term" value="F:serine-type endopeptidase activity"/>
    <property type="evidence" value="ECO:0007669"/>
    <property type="project" value="UniProtKB-UniRule"/>
</dbReference>
<keyword evidence="6" id="KW-0325">Glycoprotein</keyword>
<dbReference type="InterPro" id="IPR023828">
    <property type="entry name" value="Peptidase_S8_Ser-AS"/>
</dbReference>
<evidence type="ECO:0000256" key="1">
    <source>
        <dbReference type="ARBA" id="ARBA00011073"/>
    </source>
</evidence>
<gene>
    <name evidence="14" type="primary">LOC108836445</name>
</gene>
<dbReference type="InterPro" id="IPR000209">
    <property type="entry name" value="Peptidase_S8/S53_dom"/>
</dbReference>
<dbReference type="FunFam" id="2.60.40.2310:FF:000001">
    <property type="entry name" value="Subtilisin-like protease SBT1.5"/>
    <property type="match status" value="1"/>
</dbReference>
<dbReference type="Gene3D" id="2.60.40.2310">
    <property type="match status" value="1"/>
</dbReference>
<keyword evidence="3 9" id="KW-0732">Signal</keyword>
<evidence type="ECO:0000256" key="7">
    <source>
        <dbReference type="PIRSR" id="PIRSR615500-1"/>
    </source>
</evidence>
<keyword evidence="5 8" id="KW-0720">Serine protease</keyword>
<dbReference type="PROSITE" id="PS00137">
    <property type="entry name" value="SUBTILASE_HIS"/>
    <property type="match status" value="1"/>
</dbReference>
<dbReference type="GeneID" id="108836445"/>
<reference evidence="13" key="1">
    <citation type="journal article" date="2019" name="Database">
        <title>The radish genome database (RadishGD): an integrated information resource for radish genomics.</title>
        <authorList>
            <person name="Yu H.J."/>
            <person name="Baek S."/>
            <person name="Lee Y.J."/>
            <person name="Cho A."/>
            <person name="Mun J.H."/>
        </authorList>
    </citation>
    <scope>NUCLEOTIDE SEQUENCE [LARGE SCALE GENOMIC DNA]</scope>
    <source>
        <strain evidence="13">cv. WK10039</strain>
    </source>
</reference>
<dbReference type="AlphaFoldDB" id="A0A9W3DA90"/>
<evidence type="ECO:0000259" key="11">
    <source>
        <dbReference type="Pfam" id="PF05922"/>
    </source>
</evidence>
<feature type="signal peptide" evidence="9">
    <location>
        <begin position="1"/>
        <end position="22"/>
    </location>
</feature>
<evidence type="ECO:0000256" key="6">
    <source>
        <dbReference type="ARBA" id="ARBA00023180"/>
    </source>
</evidence>
<organism evidence="13 14">
    <name type="scientific">Raphanus sativus</name>
    <name type="common">Radish</name>
    <name type="synonym">Raphanus raphanistrum var. sativus</name>
    <dbReference type="NCBI Taxonomy" id="3726"/>
    <lineage>
        <taxon>Eukaryota</taxon>
        <taxon>Viridiplantae</taxon>
        <taxon>Streptophyta</taxon>
        <taxon>Embryophyta</taxon>
        <taxon>Tracheophyta</taxon>
        <taxon>Spermatophyta</taxon>
        <taxon>Magnoliopsida</taxon>
        <taxon>eudicotyledons</taxon>
        <taxon>Gunneridae</taxon>
        <taxon>Pentapetalae</taxon>
        <taxon>rosids</taxon>
        <taxon>malvids</taxon>
        <taxon>Brassicales</taxon>
        <taxon>Brassicaceae</taxon>
        <taxon>Brassiceae</taxon>
        <taxon>Raphanus</taxon>
    </lineage>
</organism>
<evidence type="ECO:0000256" key="4">
    <source>
        <dbReference type="ARBA" id="ARBA00022801"/>
    </source>
</evidence>
<keyword evidence="4 8" id="KW-0378">Hydrolase</keyword>
<dbReference type="PANTHER" id="PTHR10795">
    <property type="entry name" value="PROPROTEIN CONVERTASE SUBTILISIN/KEXIN"/>
    <property type="match status" value="1"/>
</dbReference>
<dbReference type="InterPro" id="IPR037045">
    <property type="entry name" value="S8pro/Inhibitor_I9_sf"/>
</dbReference>
<dbReference type="InterPro" id="IPR045051">
    <property type="entry name" value="SBT"/>
</dbReference>
<dbReference type="Pfam" id="PF05922">
    <property type="entry name" value="Inhibitor_I9"/>
    <property type="match status" value="1"/>
</dbReference>
<dbReference type="GO" id="GO:0006508">
    <property type="term" value="P:proteolysis"/>
    <property type="evidence" value="ECO:0007669"/>
    <property type="project" value="UniProtKB-KW"/>
</dbReference>
<dbReference type="KEGG" id="rsz:108836445"/>
<reference evidence="14" key="2">
    <citation type="submission" date="2025-08" db="UniProtKB">
        <authorList>
            <consortium name="RefSeq"/>
        </authorList>
    </citation>
    <scope>IDENTIFICATION</scope>
    <source>
        <tissue evidence="14">Leaf</tissue>
    </source>
</reference>
<dbReference type="Gene3D" id="3.30.70.80">
    <property type="entry name" value="Peptidase S8 propeptide/proteinase inhibitor I9"/>
    <property type="match status" value="1"/>
</dbReference>
<feature type="active site" description="Charge relay system" evidence="7 8">
    <location>
        <position position="530"/>
    </location>
</feature>
<feature type="active site" description="Charge relay system" evidence="7 8">
    <location>
        <position position="144"/>
    </location>
</feature>
<dbReference type="InterPro" id="IPR022398">
    <property type="entry name" value="Peptidase_S8_His-AS"/>
</dbReference>
<feature type="domain" description="Peptidase S8/S53" evidence="10">
    <location>
        <begin position="135"/>
        <end position="565"/>
    </location>
</feature>
<dbReference type="PRINTS" id="PR00723">
    <property type="entry name" value="SUBTILISIN"/>
</dbReference>
<keyword evidence="2 8" id="KW-0645">Protease</keyword>
<evidence type="ECO:0000313" key="13">
    <source>
        <dbReference type="Proteomes" id="UP000504610"/>
    </source>
</evidence>
<dbReference type="InterPro" id="IPR010259">
    <property type="entry name" value="S8pro/Inhibitor_I9"/>
</dbReference>
<dbReference type="OrthoDB" id="545077at2759"/>
<dbReference type="PROSITE" id="PS00138">
    <property type="entry name" value="SUBTILASE_SER"/>
    <property type="match status" value="1"/>
</dbReference>
<evidence type="ECO:0000256" key="3">
    <source>
        <dbReference type="ARBA" id="ARBA00022729"/>
    </source>
</evidence>
<dbReference type="RefSeq" id="XP_056860794.1">
    <property type="nucleotide sequence ID" value="XM_057004814.1"/>
</dbReference>
<sequence length="751" mass="80909">MSSQIMWLVFWTLILIAKFVLAGAYEDKTEVHIAYLGARKHNDVKLTTASHIDLLKSLLGSKKDARESMIYSYKHGFSGFAAHLTSSQAKKLSEHPDVVQVTRDSYYEPQTTRTYDFLGLSQSNPEGLLLQARMGEDIIIGFVDSGVWPESESFNDRGLGPIPERWKGKCMDGQDFDSKKHCNRKLIGARYYLKKKRTSGTDYMSARESVAHGTHVASIAGGSLVPNVSDKGLGVGTVRGGAPSARIAVYKACWKGEEEKSCEYSDILKAMDDAIYDGVDVLSISLASAIPILTETNRLDEISYGAFHAISKGIPVICAGGNSGPGAYTVFNIAPWIITVAATTLDRWFPTPLTLGNNVTLLARTAFKGREIQGGLIYVENAKEITSALKGKVVLVFVTADGGDSGPEFIEASTDAELKALIIADKIQDFNVIVTDIPPILINIDYEQGTTMMKYIGSTSLPTIKISSAITLTGPLVATKVADFSGRGPNSVSPYVLKPDIAAPGVAIVAATTPLDPGAQNGYVSKSGTSMSTPVVAGVVALLRAVHPDWSPAALRSAIVTTASTTDPYGEPIFADGMSRKLADPFDFGGGLVNPNRAADPGLVYDAGEEDYLLFLCASGYDQASIKNIANRTEYECPIPLPSMLDLNLPSITIPFLKEDVTLTRTVTNVGPVNSVYTVNVQPPLGIEINVTPSILIFCSSVKQLSFSVTVSTTHKANSIYYFGSLTWTDISHKVTIPISVRTQMLMYFDL</sequence>
<comment type="similarity">
    <text evidence="1 8">Belongs to the peptidase S8 family.</text>
</comment>
<dbReference type="InterPro" id="IPR036852">
    <property type="entry name" value="Peptidase_S8/S53_dom_sf"/>
</dbReference>
<dbReference type="Gene3D" id="3.40.50.200">
    <property type="entry name" value="Peptidase S8/S53 domain"/>
    <property type="match status" value="1"/>
</dbReference>
<dbReference type="FunFam" id="3.30.70.80:FF:000002">
    <property type="entry name" value="Subtilisin-like protease SBT5.3"/>
    <property type="match status" value="1"/>
</dbReference>
<dbReference type="SUPFAM" id="SSF52743">
    <property type="entry name" value="Subtilisin-like"/>
    <property type="match status" value="1"/>
</dbReference>
<feature type="domain" description="Inhibitor I9" evidence="11">
    <location>
        <begin position="32"/>
        <end position="108"/>
    </location>
</feature>
<evidence type="ECO:0000256" key="5">
    <source>
        <dbReference type="ARBA" id="ARBA00022825"/>
    </source>
</evidence>
<keyword evidence="13" id="KW-1185">Reference proteome</keyword>
<evidence type="ECO:0000259" key="12">
    <source>
        <dbReference type="Pfam" id="PF17766"/>
    </source>
</evidence>
<evidence type="ECO:0000256" key="8">
    <source>
        <dbReference type="PROSITE-ProRule" id="PRU01240"/>
    </source>
</evidence>
<dbReference type="Pfam" id="PF17766">
    <property type="entry name" value="fn3_6"/>
    <property type="match status" value="1"/>
</dbReference>
<dbReference type="InterPro" id="IPR034197">
    <property type="entry name" value="Peptidases_S8_3"/>
</dbReference>
<evidence type="ECO:0000256" key="2">
    <source>
        <dbReference type="ARBA" id="ARBA00022670"/>
    </source>
</evidence>
<dbReference type="Proteomes" id="UP000504610">
    <property type="component" value="Chromosome 3"/>
</dbReference>
<dbReference type="InterPro" id="IPR041469">
    <property type="entry name" value="Subtilisin-like_FN3"/>
</dbReference>
<protein>
    <submittedName>
        <fullName evidence="14">Subtilisin-like protease SBT3.11</fullName>
    </submittedName>
</protein>
<dbReference type="PROSITE" id="PS51892">
    <property type="entry name" value="SUBTILASE"/>
    <property type="match status" value="1"/>
</dbReference>